<dbReference type="Gene3D" id="1.10.530.10">
    <property type="match status" value="1"/>
</dbReference>
<protein>
    <recommendedName>
        <fullName evidence="3">Transglycosylase SLT domain-containing protein</fullName>
    </recommendedName>
</protein>
<feature type="region of interest" description="Disordered" evidence="1">
    <location>
        <begin position="32"/>
        <end position="79"/>
    </location>
</feature>
<dbReference type="CDD" id="cd13399">
    <property type="entry name" value="Slt35-like"/>
    <property type="match status" value="1"/>
</dbReference>
<dbReference type="EMBL" id="BOOU01000024">
    <property type="protein sequence ID" value="GII76677.1"/>
    <property type="molecule type" value="Genomic_DNA"/>
</dbReference>
<evidence type="ECO:0000256" key="1">
    <source>
        <dbReference type="SAM" id="MobiDB-lite"/>
    </source>
</evidence>
<feature type="domain" description="Transglycosylase SLT" evidence="3">
    <location>
        <begin position="192"/>
        <end position="285"/>
    </location>
</feature>
<proteinExistence type="predicted"/>
<dbReference type="AlphaFoldDB" id="A0A919UZU1"/>
<accession>A0A919UZU1</accession>
<dbReference type="SUPFAM" id="SSF53955">
    <property type="entry name" value="Lysozyme-like"/>
    <property type="match status" value="1"/>
</dbReference>
<gene>
    <name evidence="4" type="ORF">Sru01_16590</name>
</gene>
<evidence type="ECO:0000256" key="2">
    <source>
        <dbReference type="SAM" id="SignalP"/>
    </source>
</evidence>
<dbReference type="InterPro" id="IPR008258">
    <property type="entry name" value="Transglycosylase_SLT_dom_1"/>
</dbReference>
<keyword evidence="2" id="KW-0732">Signal</keyword>
<feature type="compositionally biased region" description="Low complexity" evidence="1">
    <location>
        <begin position="32"/>
        <end position="66"/>
    </location>
</feature>
<dbReference type="Pfam" id="PF01464">
    <property type="entry name" value="SLT"/>
    <property type="match status" value="1"/>
</dbReference>
<dbReference type="Proteomes" id="UP000655287">
    <property type="component" value="Unassembled WGS sequence"/>
</dbReference>
<evidence type="ECO:0000259" key="3">
    <source>
        <dbReference type="Pfam" id="PF01464"/>
    </source>
</evidence>
<name>A0A919UZU1_9ACTN</name>
<feature type="chain" id="PRO_5036996973" description="Transglycosylase SLT domain-containing protein" evidence="2">
    <location>
        <begin position="36"/>
        <end position="323"/>
    </location>
</feature>
<evidence type="ECO:0000313" key="5">
    <source>
        <dbReference type="Proteomes" id="UP000655287"/>
    </source>
</evidence>
<evidence type="ECO:0000313" key="4">
    <source>
        <dbReference type="EMBL" id="GII76677.1"/>
    </source>
</evidence>
<keyword evidence="5" id="KW-1185">Reference proteome</keyword>
<feature type="signal peptide" evidence="2">
    <location>
        <begin position="1"/>
        <end position="35"/>
    </location>
</feature>
<organism evidence="4 5">
    <name type="scientific">Sphaerisporangium rufum</name>
    <dbReference type="NCBI Taxonomy" id="1381558"/>
    <lineage>
        <taxon>Bacteria</taxon>
        <taxon>Bacillati</taxon>
        <taxon>Actinomycetota</taxon>
        <taxon>Actinomycetes</taxon>
        <taxon>Streptosporangiales</taxon>
        <taxon>Streptosporangiaceae</taxon>
        <taxon>Sphaerisporangium</taxon>
    </lineage>
</organism>
<dbReference type="InterPro" id="IPR023346">
    <property type="entry name" value="Lysozyme-like_dom_sf"/>
</dbReference>
<comment type="caution">
    <text evidence="4">The sequence shown here is derived from an EMBL/GenBank/DDBJ whole genome shotgun (WGS) entry which is preliminary data.</text>
</comment>
<reference evidence="4" key="1">
    <citation type="submission" date="2021-01" db="EMBL/GenBank/DDBJ databases">
        <title>Whole genome shotgun sequence of Sphaerisporangium rufum NBRC 109079.</title>
        <authorList>
            <person name="Komaki H."/>
            <person name="Tamura T."/>
        </authorList>
    </citation>
    <scope>NUCLEOTIDE SEQUENCE</scope>
    <source>
        <strain evidence="4">NBRC 109079</strain>
    </source>
</reference>
<sequence length="323" mass="34375">MEDHTPAARLRPHATPAAALLVAAVLATGCGGAPAAAPPSSGGEGATGTTAATSAPPSATPAASTTEQAGLPDPEEKIPQDPAKLAAALKTTTARLYRAIDDWTGGDGGAKGRPPEPVVLLALYQQRIYRHAAYHPELARKAFARLPDRLAAAAKDDVTAIREIISLARPVKKGVPFKTQEPPPAATLLGHFKKAERRFGVEWEVLAAVMFDETKFARVKSASHAGAQGPMQFLPATWKAYGLGGDIHDPGDAVMGAANYLRASGAPRDYRRALHAYNPSDAYVNAILAHARQIKRDVRNYYAYYNWQVFVLTTTGERRLTGP</sequence>
<dbReference type="RefSeq" id="WP_203983291.1">
    <property type="nucleotide sequence ID" value="NZ_BOOU01000024.1"/>
</dbReference>